<evidence type="ECO:0000313" key="1">
    <source>
        <dbReference type="EMBL" id="KAI8554666.1"/>
    </source>
</evidence>
<evidence type="ECO:0000313" key="2">
    <source>
        <dbReference type="Proteomes" id="UP001062846"/>
    </source>
</evidence>
<proteinExistence type="predicted"/>
<keyword evidence="2" id="KW-1185">Reference proteome</keyword>
<dbReference type="EMBL" id="CM046392">
    <property type="protein sequence ID" value="KAI8554666.1"/>
    <property type="molecule type" value="Genomic_DNA"/>
</dbReference>
<organism evidence="1 2">
    <name type="scientific">Rhododendron molle</name>
    <name type="common">Chinese azalea</name>
    <name type="synonym">Azalea mollis</name>
    <dbReference type="NCBI Taxonomy" id="49168"/>
    <lineage>
        <taxon>Eukaryota</taxon>
        <taxon>Viridiplantae</taxon>
        <taxon>Streptophyta</taxon>
        <taxon>Embryophyta</taxon>
        <taxon>Tracheophyta</taxon>
        <taxon>Spermatophyta</taxon>
        <taxon>Magnoliopsida</taxon>
        <taxon>eudicotyledons</taxon>
        <taxon>Gunneridae</taxon>
        <taxon>Pentapetalae</taxon>
        <taxon>asterids</taxon>
        <taxon>Ericales</taxon>
        <taxon>Ericaceae</taxon>
        <taxon>Ericoideae</taxon>
        <taxon>Rhodoreae</taxon>
        <taxon>Rhododendron</taxon>
    </lineage>
</organism>
<comment type="caution">
    <text evidence="1">The sequence shown here is derived from an EMBL/GenBank/DDBJ whole genome shotgun (WGS) entry which is preliminary data.</text>
</comment>
<accession>A0ACC0NN35</accession>
<reference evidence="1" key="1">
    <citation type="submission" date="2022-02" db="EMBL/GenBank/DDBJ databases">
        <title>Plant Genome Project.</title>
        <authorList>
            <person name="Zhang R.-G."/>
        </authorList>
    </citation>
    <scope>NUCLEOTIDE SEQUENCE</scope>
    <source>
        <strain evidence="1">AT1</strain>
    </source>
</reference>
<dbReference type="Proteomes" id="UP001062846">
    <property type="component" value="Chromosome 5"/>
</dbReference>
<sequence>MRGTESQKEDQSSLKDPLVKTIESKQPSCLFLDSRITLQGETPAIEKPLGLYLDSKSTLQAEKVEMNEMNKKIKEFQREIDDERTLKETEIGKNKELVKQIEDIQRTNEIFLVVINCNNEIAKQNNEERAAKDKEEMQKSEEKIGVLLKENAAL</sequence>
<name>A0ACC0NN35_RHOML</name>
<gene>
    <name evidence="1" type="ORF">RHMOL_Rhmol05G0115800</name>
</gene>
<protein>
    <submittedName>
        <fullName evidence="1">Uncharacterized protein</fullName>
    </submittedName>
</protein>